<name>C7NJS9_KYTSD</name>
<gene>
    <name evidence="10" type="ordered locus">Ksed_18590</name>
</gene>
<dbReference type="PANTHER" id="PTHR22926:SF3">
    <property type="entry name" value="UNDECAPRENYL-PHOSPHATE ALPHA-N-ACETYLGLUCOSAMINYL 1-PHOSPHATE TRANSFERASE"/>
    <property type="match status" value="1"/>
</dbReference>
<dbReference type="Proteomes" id="UP000006666">
    <property type="component" value="Chromosome"/>
</dbReference>
<evidence type="ECO:0000256" key="8">
    <source>
        <dbReference type="SAM" id="Phobius"/>
    </source>
</evidence>
<evidence type="ECO:0000313" key="11">
    <source>
        <dbReference type="Proteomes" id="UP000006666"/>
    </source>
</evidence>
<evidence type="ECO:0000256" key="3">
    <source>
        <dbReference type="ARBA" id="ARBA00022679"/>
    </source>
</evidence>
<dbReference type="GO" id="GO:0009103">
    <property type="term" value="P:lipopolysaccharide biosynthetic process"/>
    <property type="evidence" value="ECO:0007669"/>
    <property type="project" value="TreeGrafter"/>
</dbReference>
<dbReference type="AlphaFoldDB" id="C7NJS9"/>
<evidence type="ECO:0000256" key="1">
    <source>
        <dbReference type="ARBA" id="ARBA00004651"/>
    </source>
</evidence>
<feature type="transmembrane region" description="Helical" evidence="8">
    <location>
        <begin position="137"/>
        <end position="155"/>
    </location>
</feature>
<dbReference type="GO" id="GO:0016780">
    <property type="term" value="F:phosphotransferase activity, for other substituted phosphate groups"/>
    <property type="evidence" value="ECO:0007669"/>
    <property type="project" value="InterPro"/>
</dbReference>
<accession>C7NJS9</accession>
<comment type="subcellular location">
    <subcellularLocation>
        <location evidence="1">Cell membrane</location>
        <topology evidence="1">Multi-pass membrane protein</topology>
    </subcellularLocation>
</comment>
<dbReference type="PANTHER" id="PTHR22926">
    <property type="entry name" value="PHOSPHO-N-ACETYLMURAMOYL-PENTAPEPTIDE-TRANSFERASE"/>
    <property type="match status" value="1"/>
</dbReference>
<dbReference type="Pfam" id="PF00953">
    <property type="entry name" value="Glycos_transf_4"/>
    <property type="match status" value="1"/>
</dbReference>
<evidence type="ECO:0000256" key="6">
    <source>
        <dbReference type="ARBA" id="ARBA00023136"/>
    </source>
</evidence>
<dbReference type="eggNOG" id="COG0472">
    <property type="taxonomic scope" value="Bacteria"/>
</dbReference>
<keyword evidence="9" id="KW-0732">Signal</keyword>
<dbReference type="GO" id="GO:0071555">
    <property type="term" value="P:cell wall organization"/>
    <property type="evidence" value="ECO:0007669"/>
    <property type="project" value="TreeGrafter"/>
</dbReference>
<dbReference type="KEGG" id="kse:Ksed_18590"/>
<dbReference type="STRING" id="478801.Ksed_18590"/>
<feature type="chain" id="PRO_5002981007" evidence="9">
    <location>
        <begin position="30"/>
        <end position="266"/>
    </location>
</feature>
<organism evidence="10 11">
    <name type="scientific">Kytococcus sedentarius (strain ATCC 14392 / DSM 20547 / JCM 11482 / CCUG 33030 / NBRC 15357 / NCTC 11040 / CCM 314 / 541)</name>
    <name type="common">Micrococcus sedentarius</name>
    <dbReference type="NCBI Taxonomy" id="478801"/>
    <lineage>
        <taxon>Bacteria</taxon>
        <taxon>Bacillati</taxon>
        <taxon>Actinomycetota</taxon>
        <taxon>Actinomycetes</taxon>
        <taxon>Micrococcales</taxon>
        <taxon>Kytococcaceae</taxon>
        <taxon>Kytococcus</taxon>
    </lineage>
</organism>
<keyword evidence="7" id="KW-0460">Magnesium</keyword>
<sequence length="266" mass="26600">MGGAVGVVVARRLGVPVSASWALATAALAAVGHLDDQHDLPASTRLGAQLATGALLGAWEGGTAGGALGAVGVPAVVNAVNFMDGINGITGCTAVAWGLSAAGLGGVEATQGCLTAGMAAGFLPFNMPRARMFLGDVGSYLFGASMAVTALQAFLRAEDGERVRRLLPAAAPLTLYLADTGTTLVRRARRGEPLFEAHREHAYQRLVSDAGLAHWKVSTAVGLATGAAGLAARDPRVATVALPLLAGSYLASPSVLAGNGLPVNAA</sequence>
<keyword evidence="6 8" id="KW-0472">Membrane</keyword>
<evidence type="ECO:0000256" key="5">
    <source>
        <dbReference type="ARBA" id="ARBA00022989"/>
    </source>
</evidence>
<evidence type="ECO:0000256" key="9">
    <source>
        <dbReference type="SAM" id="SignalP"/>
    </source>
</evidence>
<dbReference type="GO" id="GO:0044038">
    <property type="term" value="P:cell wall macromolecule biosynthetic process"/>
    <property type="evidence" value="ECO:0007669"/>
    <property type="project" value="TreeGrafter"/>
</dbReference>
<comment type="cofactor">
    <cofactor evidence="7">
        <name>Mg(2+)</name>
        <dbReference type="ChEBI" id="CHEBI:18420"/>
    </cofactor>
</comment>
<feature type="binding site" evidence="7">
    <location>
        <position position="81"/>
    </location>
    <ligand>
        <name>Mg(2+)</name>
        <dbReference type="ChEBI" id="CHEBI:18420"/>
    </ligand>
</feature>
<evidence type="ECO:0000256" key="7">
    <source>
        <dbReference type="PIRSR" id="PIRSR600715-1"/>
    </source>
</evidence>
<evidence type="ECO:0000256" key="2">
    <source>
        <dbReference type="ARBA" id="ARBA00022475"/>
    </source>
</evidence>
<keyword evidence="5 8" id="KW-1133">Transmembrane helix</keyword>
<keyword evidence="3" id="KW-0808">Transferase</keyword>
<protein>
    <submittedName>
        <fullName evidence="10">UDP-N-acetylmuramyl pentapeptide phosphotransferase/UDP-N-acetylglucosamine-1-phosphate transferase</fullName>
    </submittedName>
</protein>
<dbReference type="InterPro" id="IPR000715">
    <property type="entry name" value="Glycosyl_transferase_4"/>
</dbReference>
<feature type="signal peptide" evidence="9">
    <location>
        <begin position="1"/>
        <end position="29"/>
    </location>
</feature>
<dbReference type="EMBL" id="CP001686">
    <property type="protein sequence ID" value="ACV06861.1"/>
    <property type="molecule type" value="Genomic_DNA"/>
</dbReference>
<evidence type="ECO:0000256" key="4">
    <source>
        <dbReference type="ARBA" id="ARBA00022692"/>
    </source>
</evidence>
<dbReference type="GO" id="GO:0005886">
    <property type="term" value="C:plasma membrane"/>
    <property type="evidence" value="ECO:0007669"/>
    <property type="project" value="UniProtKB-SubCell"/>
</dbReference>
<reference evidence="10 11" key="1">
    <citation type="journal article" date="2009" name="Stand. Genomic Sci.">
        <title>Complete genome sequence of Kytococcus sedentarius type strain (541).</title>
        <authorList>
            <person name="Sims D."/>
            <person name="Brettin T."/>
            <person name="Detter J.C."/>
            <person name="Han C."/>
            <person name="Lapidus A."/>
            <person name="Copeland A."/>
            <person name="Glavina Del Rio T."/>
            <person name="Nolan M."/>
            <person name="Chen F."/>
            <person name="Lucas S."/>
            <person name="Tice H."/>
            <person name="Cheng J.F."/>
            <person name="Bruce D."/>
            <person name="Goodwin L."/>
            <person name="Pitluck S."/>
            <person name="Ovchinnikova G."/>
            <person name="Pati A."/>
            <person name="Ivanova N."/>
            <person name="Mavrommatis K."/>
            <person name="Chen A."/>
            <person name="Palaniappan K."/>
            <person name="D'haeseleer P."/>
            <person name="Chain P."/>
            <person name="Bristow J."/>
            <person name="Eisen J.A."/>
            <person name="Markowitz V."/>
            <person name="Hugenholtz P."/>
            <person name="Schneider S."/>
            <person name="Goker M."/>
            <person name="Pukall R."/>
            <person name="Kyrpides N.C."/>
            <person name="Klenk H.P."/>
        </authorList>
    </citation>
    <scope>NUCLEOTIDE SEQUENCE [LARGE SCALE GENOMIC DNA]</scope>
    <source>
        <strain evidence="11">ATCC 14392 / DSM 20547 / JCM 11482 / CCUG 33030 / NBRC 15357 / NCTC 11040 / CCM 314 / 541</strain>
    </source>
</reference>
<proteinExistence type="predicted"/>
<dbReference type="GO" id="GO:0046872">
    <property type="term" value="F:metal ion binding"/>
    <property type="evidence" value="ECO:0007669"/>
    <property type="project" value="UniProtKB-KW"/>
</dbReference>
<feature type="binding site" evidence="7">
    <location>
        <position position="136"/>
    </location>
    <ligand>
        <name>Mg(2+)</name>
        <dbReference type="ChEBI" id="CHEBI:18420"/>
    </ligand>
</feature>
<keyword evidence="2" id="KW-1003">Cell membrane</keyword>
<keyword evidence="7" id="KW-0479">Metal-binding</keyword>
<evidence type="ECO:0000313" key="10">
    <source>
        <dbReference type="EMBL" id="ACV06861.1"/>
    </source>
</evidence>
<keyword evidence="4 8" id="KW-0812">Transmembrane</keyword>
<keyword evidence="11" id="KW-1185">Reference proteome</keyword>
<dbReference type="HOGENOM" id="CLU_023982_3_2_11"/>